<gene>
    <name evidence="1" type="ORF">K493DRAFT_311807</name>
</gene>
<dbReference type="EMBL" id="MCFE01000049">
    <property type="protein sequence ID" value="ORY03186.1"/>
    <property type="molecule type" value="Genomic_DNA"/>
</dbReference>
<protein>
    <submittedName>
        <fullName evidence="1">Uncharacterized protein</fullName>
    </submittedName>
</protein>
<sequence>MEDISVNVKASSGYIQLSYGHVLKDSKLVKAGKELVRAAKVEHYVSDVKPTKTSLANNHKHSSVSDSITYHVSLPPKLIPC</sequence>
<reference evidence="1 2" key="1">
    <citation type="submission" date="2016-07" db="EMBL/GenBank/DDBJ databases">
        <title>Pervasive Adenine N6-methylation of Active Genes in Fungi.</title>
        <authorList>
            <consortium name="DOE Joint Genome Institute"/>
            <person name="Mondo S.J."/>
            <person name="Dannebaum R.O."/>
            <person name="Kuo R.C."/>
            <person name="Labutti K."/>
            <person name="Haridas S."/>
            <person name="Kuo A."/>
            <person name="Salamov A."/>
            <person name="Ahrendt S.R."/>
            <person name="Lipzen A."/>
            <person name="Sullivan W."/>
            <person name="Andreopoulos W.B."/>
            <person name="Clum A."/>
            <person name="Lindquist E."/>
            <person name="Daum C."/>
            <person name="Ramamoorthy G.K."/>
            <person name="Gryganskyi A."/>
            <person name="Culley D."/>
            <person name="Magnuson J.K."/>
            <person name="James T.Y."/>
            <person name="O'Malley M.A."/>
            <person name="Stajich J.E."/>
            <person name="Spatafora J.W."/>
            <person name="Visel A."/>
            <person name="Grigoriev I.V."/>
        </authorList>
    </citation>
    <scope>NUCLEOTIDE SEQUENCE [LARGE SCALE GENOMIC DNA]</scope>
    <source>
        <strain evidence="1 2">CBS 931.73</strain>
    </source>
</reference>
<dbReference type="AlphaFoldDB" id="A0A1Y1YZ22"/>
<evidence type="ECO:0000313" key="1">
    <source>
        <dbReference type="EMBL" id="ORY03186.1"/>
    </source>
</evidence>
<organism evidence="1 2">
    <name type="scientific">Basidiobolus meristosporus CBS 931.73</name>
    <dbReference type="NCBI Taxonomy" id="1314790"/>
    <lineage>
        <taxon>Eukaryota</taxon>
        <taxon>Fungi</taxon>
        <taxon>Fungi incertae sedis</taxon>
        <taxon>Zoopagomycota</taxon>
        <taxon>Entomophthoromycotina</taxon>
        <taxon>Basidiobolomycetes</taxon>
        <taxon>Basidiobolales</taxon>
        <taxon>Basidiobolaceae</taxon>
        <taxon>Basidiobolus</taxon>
    </lineage>
</organism>
<comment type="caution">
    <text evidence="1">The sequence shown here is derived from an EMBL/GenBank/DDBJ whole genome shotgun (WGS) entry which is preliminary data.</text>
</comment>
<dbReference type="Proteomes" id="UP000193498">
    <property type="component" value="Unassembled WGS sequence"/>
</dbReference>
<keyword evidence="2" id="KW-1185">Reference proteome</keyword>
<dbReference type="InParanoid" id="A0A1Y1YZ22"/>
<evidence type="ECO:0000313" key="2">
    <source>
        <dbReference type="Proteomes" id="UP000193498"/>
    </source>
</evidence>
<proteinExistence type="predicted"/>
<name>A0A1Y1YZ22_9FUNG</name>
<accession>A0A1Y1YZ22</accession>